<dbReference type="PROSITE" id="PS00666">
    <property type="entry name" value="DHDPS_2"/>
    <property type="match status" value="1"/>
</dbReference>
<dbReference type="GO" id="GO:0044281">
    <property type="term" value="P:small molecule metabolic process"/>
    <property type="evidence" value="ECO:0007669"/>
    <property type="project" value="UniProtKB-ARBA"/>
</dbReference>
<dbReference type="Proteomes" id="UP001596312">
    <property type="component" value="Unassembled WGS sequence"/>
</dbReference>
<dbReference type="PRINTS" id="PR00146">
    <property type="entry name" value="DHPICSNTHASE"/>
</dbReference>
<keyword evidence="6" id="KW-1185">Reference proteome</keyword>
<keyword evidence="2" id="KW-0704">Schiff base</keyword>
<dbReference type="InterPro" id="IPR013785">
    <property type="entry name" value="Aldolase_TIM"/>
</dbReference>
<dbReference type="Pfam" id="PF00701">
    <property type="entry name" value="DHDPS"/>
    <property type="match status" value="1"/>
</dbReference>
<evidence type="ECO:0000313" key="6">
    <source>
        <dbReference type="Proteomes" id="UP001596312"/>
    </source>
</evidence>
<dbReference type="GO" id="GO:0008675">
    <property type="term" value="F:2-dehydro-3-deoxy-phosphogluconate aldolase activity"/>
    <property type="evidence" value="ECO:0007669"/>
    <property type="project" value="UniProtKB-ARBA"/>
</dbReference>
<evidence type="ECO:0000313" key="5">
    <source>
        <dbReference type="EMBL" id="MFC6904968.1"/>
    </source>
</evidence>
<dbReference type="PIRSF" id="PIRSF001365">
    <property type="entry name" value="DHDPS"/>
    <property type="match status" value="1"/>
</dbReference>
<dbReference type="PANTHER" id="PTHR12128:SF66">
    <property type="entry name" value="4-HYDROXY-2-OXOGLUTARATE ALDOLASE, MITOCHONDRIAL"/>
    <property type="match status" value="1"/>
</dbReference>
<dbReference type="InterPro" id="IPR002220">
    <property type="entry name" value="DapA-like"/>
</dbReference>
<accession>A0ABD5V3T0</accession>
<dbReference type="SMART" id="SM01130">
    <property type="entry name" value="DHDPS"/>
    <property type="match status" value="1"/>
</dbReference>
<dbReference type="AlphaFoldDB" id="A0ABD5V3T0"/>
<reference evidence="5 6" key="1">
    <citation type="journal article" date="2019" name="Int. J. Syst. Evol. Microbiol.">
        <title>The Global Catalogue of Microorganisms (GCM) 10K type strain sequencing project: providing services to taxonomists for standard genome sequencing and annotation.</title>
        <authorList>
            <consortium name="The Broad Institute Genomics Platform"/>
            <consortium name="The Broad Institute Genome Sequencing Center for Infectious Disease"/>
            <person name="Wu L."/>
            <person name="Ma J."/>
        </authorList>
    </citation>
    <scope>NUCLEOTIDE SEQUENCE [LARGE SCALE GENOMIC DNA]</scope>
    <source>
        <strain evidence="5 6">CGMCC 1.3240</strain>
    </source>
</reference>
<evidence type="ECO:0000256" key="4">
    <source>
        <dbReference type="PIRSR" id="PIRSR001365-2"/>
    </source>
</evidence>
<dbReference type="Gene3D" id="3.20.20.70">
    <property type="entry name" value="Aldolase class I"/>
    <property type="match status" value="1"/>
</dbReference>
<dbReference type="InterPro" id="IPR020625">
    <property type="entry name" value="Schiff_base-form_aldolases_AS"/>
</dbReference>
<feature type="binding site" evidence="4">
    <location>
        <position position="210"/>
    </location>
    <ligand>
        <name>pyruvate</name>
        <dbReference type="ChEBI" id="CHEBI:15361"/>
    </ligand>
</feature>
<dbReference type="RefSeq" id="WP_340603483.1">
    <property type="nucleotide sequence ID" value="NZ_JBBMXV010000002.1"/>
</dbReference>
<gene>
    <name evidence="5" type="ORF">ACFQGH_07100</name>
</gene>
<dbReference type="EMBL" id="JBHSXQ010000002">
    <property type="protein sequence ID" value="MFC6904968.1"/>
    <property type="molecule type" value="Genomic_DNA"/>
</dbReference>
<protein>
    <submittedName>
        <fullName evidence="5">Dihydrodipicolinate synthase family protein</fullName>
    </submittedName>
</protein>
<dbReference type="CDD" id="cd00408">
    <property type="entry name" value="DHDPS-like"/>
    <property type="match status" value="1"/>
</dbReference>
<sequence length="298" mass="31744">MHTGSNDPLSLQGVIPPTITVFDDDEEVDYEATAAHARYVVDGGAHGVFPLGTNGEFPLLTGEERKGVVEAVTEEIDEVPVIAGVGAPSTYETVAAAAHAESAGADGLVVVTPYYYPLDGDAALNHYRRVAEAVDLPIYIYHIPSKTGNALSLDTLAELAGIENLAGVKDSSKDVPWLAQAIDAHPELTFLAGSDSLLFPGLEIGCSGMVSAVANVYPELVADLYESYEEGDEERARELQSDVYDVRDAIKYGSYMAGVKSALPHVGFDAGPLRSPLQLMDEESEEAMVEDLESLDLL</sequence>
<evidence type="ECO:0000256" key="3">
    <source>
        <dbReference type="PIRSR" id="PIRSR001365-1"/>
    </source>
</evidence>
<organism evidence="5 6">
    <name type="scientific">Halalkalicoccus tibetensis</name>
    <dbReference type="NCBI Taxonomy" id="175632"/>
    <lineage>
        <taxon>Archaea</taxon>
        <taxon>Methanobacteriati</taxon>
        <taxon>Methanobacteriota</taxon>
        <taxon>Stenosarchaea group</taxon>
        <taxon>Halobacteria</taxon>
        <taxon>Halobacteriales</taxon>
        <taxon>Halococcaceae</taxon>
        <taxon>Halalkalicoccus</taxon>
    </lineage>
</organism>
<dbReference type="SUPFAM" id="SSF51569">
    <property type="entry name" value="Aldolase"/>
    <property type="match status" value="1"/>
</dbReference>
<name>A0ABD5V3T0_9EURY</name>
<feature type="active site" description="Schiff-base intermediate with substrate" evidence="3">
    <location>
        <position position="169"/>
    </location>
</feature>
<evidence type="ECO:0000256" key="1">
    <source>
        <dbReference type="ARBA" id="ARBA00023239"/>
    </source>
</evidence>
<evidence type="ECO:0000256" key="2">
    <source>
        <dbReference type="ARBA" id="ARBA00023270"/>
    </source>
</evidence>
<proteinExistence type="predicted"/>
<dbReference type="PANTHER" id="PTHR12128">
    <property type="entry name" value="DIHYDRODIPICOLINATE SYNTHASE"/>
    <property type="match status" value="1"/>
</dbReference>
<feature type="active site" description="Proton donor/acceptor" evidence="3">
    <location>
        <position position="141"/>
    </location>
</feature>
<keyword evidence="1" id="KW-0456">Lyase</keyword>
<comment type="caution">
    <text evidence="5">The sequence shown here is derived from an EMBL/GenBank/DDBJ whole genome shotgun (WGS) entry which is preliminary data.</text>
</comment>